<proteinExistence type="predicted"/>
<feature type="compositionally biased region" description="Polar residues" evidence="1">
    <location>
        <begin position="110"/>
        <end position="141"/>
    </location>
</feature>
<feature type="compositionally biased region" description="Basic and acidic residues" evidence="1">
    <location>
        <begin position="82"/>
        <end position="95"/>
    </location>
</feature>
<accession>A0AAV1C5F9</accession>
<dbReference type="AlphaFoldDB" id="A0AAV1C5F9"/>
<feature type="compositionally biased region" description="Polar residues" evidence="1">
    <location>
        <begin position="293"/>
        <end position="302"/>
    </location>
</feature>
<feature type="compositionally biased region" description="Low complexity" evidence="1">
    <location>
        <begin position="149"/>
        <end position="158"/>
    </location>
</feature>
<dbReference type="PANTHER" id="PTHR46775">
    <property type="entry name" value="FLOCCULATION PROTEIN (DUF1296)"/>
    <property type="match status" value="1"/>
</dbReference>
<feature type="domain" description="GBF-interacting protein 1 N-terminal" evidence="2">
    <location>
        <begin position="25"/>
        <end position="84"/>
    </location>
</feature>
<feature type="region of interest" description="Disordered" evidence="1">
    <location>
        <begin position="588"/>
        <end position="609"/>
    </location>
</feature>
<dbReference type="PANTHER" id="PTHR46775:SF1">
    <property type="entry name" value="FLOCCULATION PROTEIN (DUF1296)"/>
    <property type="match status" value="1"/>
</dbReference>
<sequence length="862" mass="91602">MSSGGGAAAAAAAKAGNNHRAAIIIPSNVRKTIQNIKEITGNHSDEDIYAMLKECSMDPNETTQKLLLQDTFHEVRRKRDRKKENHNRDSADSRWKPGMQSRGNKEGRGTHSSRNTSYDSTAGGRNSASAKDSVPNQNSDKQSLETKSKPSVSSLSTSQANGPLVSGSMAIRRDANSSTNSDTRKLPEQMAPQANKRSAGASGAWEKNRQQVPDFSDSLSSAASVILSTKDLQPSGTVVASEFGVGIEQPIVEQISANSDRSKSVAGATEVGSSSVQGKVLSKPHGVGKNMHLDTSQTTSGLHTIPPVGRPSSNYGNRSQAIGPQKVGPGKEWKPKSTTPNLTQGSGTASSSEPPATSVEANTRMLKAVDSKEADVEVQKKLEDVCISGGQPHVIIPNHLHVPEVEKLGFCFGSFEPSFVANTSYTRSTENFKTLPVSEVSGESEEAIDEQSSSNHAFGTVDEVDYPENNQSSSYGPENLSSSDGGVSTSNVPDSDSKQENAPEDHEYSSNHTSNYGIGLVPPMLGSQVPPFESSEGQTRDVSRLPTYVVQQPFDPTSYYAQFYRSGSDIDGRISPFHSAGGATKYSGNLNMLSPQTSQSPQEVGSNPTVLSTAAPTPLVSQTAGVMQSTMGVTQPLSVFRPPAGLHLPHYPSNYIPYGHYFSPFYLPPPAIHQFIGNGAFPQQPQGGHVYPALPAAAKYSVLQYKPGTNTTNSNHPGIPGSYVTYSSPVGNYNLSSATAAGNSTSNEDLATHFKENNAYTSGQQSEGSGAWINNPPGRDVSSIQASSFYNLPQGQMAFAPAQPGHATFAGLYHPAPPVNAATVHPLLQQPQTMASPVDMVGPPASVYQQPQHSQINWPSNF</sequence>
<feature type="region of interest" description="Disordered" evidence="1">
    <location>
        <begin position="257"/>
        <end position="359"/>
    </location>
</feature>
<protein>
    <submittedName>
        <fullName evidence="3">OLC1v1024477C1</fullName>
    </submittedName>
</protein>
<reference evidence="3" key="1">
    <citation type="submission" date="2023-03" db="EMBL/GenBank/DDBJ databases">
        <authorList>
            <person name="Julca I."/>
        </authorList>
    </citation>
    <scope>NUCLEOTIDE SEQUENCE</scope>
</reference>
<feature type="region of interest" description="Disordered" evidence="1">
    <location>
        <begin position="66"/>
        <end position="219"/>
    </location>
</feature>
<gene>
    <name evidence="3" type="ORF">OLC1_LOCUS2104</name>
</gene>
<evidence type="ECO:0000259" key="2">
    <source>
        <dbReference type="Pfam" id="PF06972"/>
    </source>
</evidence>
<feature type="compositionally biased region" description="Polar residues" evidence="1">
    <location>
        <begin position="336"/>
        <end position="359"/>
    </location>
</feature>
<dbReference type="GO" id="GO:0051082">
    <property type="term" value="F:unfolded protein binding"/>
    <property type="evidence" value="ECO:0007669"/>
    <property type="project" value="TreeGrafter"/>
</dbReference>
<keyword evidence="4" id="KW-1185">Reference proteome</keyword>
<evidence type="ECO:0000313" key="3">
    <source>
        <dbReference type="EMBL" id="CAI9089833.1"/>
    </source>
</evidence>
<organism evidence="3 4">
    <name type="scientific">Oldenlandia corymbosa var. corymbosa</name>
    <dbReference type="NCBI Taxonomy" id="529605"/>
    <lineage>
        <taxon>Eukaryota</taxon>
        <taxon>Viridiplantae</taxon>
        <taxon>Streptophyta</taxon>
        <taxon>Embryophyta</taxon>
        <taxon>Tracheophyta</taxon>
        <taxon>Spermatophyta</taxon>
        <taxon>Magnoliopsida</taxon>
        <taxon>eudicotyledons</taxon>
        <taxon>Gunneridae</taxon>
        <taxon>Pentapetalae</taxon>
        <taxon>asterids</taxon>
        <taxon>lamiids</taxon>
        <taxon>Gentianales</taxon>
        <taxon>Rubiaceae</taxon>
        <taxon>Rubioideae</taxon>
        <taxon>Spermacoceae</taxon>
        <taxon>Hedyotis-Oldenlandia complex</taxon>
        <taxon>Oldenlandia</taxon>
    </lineage>
</organism>
<dbReference type="Proteomes" id="UP001161247">
    <property type="component" value="Chromosome 1"/>
</dbReference>
<feature type="region of interest" description="Disordered" evidence="1">
    <location>
        <begin position="436"/>
        <end position="540"/>
    </location>
</feature>
<evidence type="ECO:0000256" key="1">
    <source>
        <dbReference type="SAM" id="MobiDB-lite"/>
    </source>
</evidence>
<feature type="compositionally biased region" description="Polar residues" evidence="1">
    <location>
        <begin position="311"/>
        <end position="322"/>
    </location>
</feature>
<feature type="compositionally biased region" description="Basic and acidic residues" evidence="1">
    <location>
        <begin position="495"/>
        <end position="509"/>
    </location>
</feature>
<feature type="compositionally biased region" description="Polar residues" evidence="1">
    <location>
        <begin position="210"/>
        <end position="219"/>
    </location>
</feature>
<dbReference type="Pfam" id="PF06972">
    <property type="entry name" value="GIP1_N"/>
    <property type="match status" value="1"/>
</dbReference>
<dbReference type="EMBL" id="OX459118">
    <property type="protein sequence ID" value="CAI9089833.1"/>
    <property type="molecule type" value="Genomic_DNA"/>
</dbReference>
<dbReference type="InterPro" id="IPR044277">
    <property type="entry name" value="GIP1"/>
</dbReference>
<dbReference type="InterPro" id="IPR009719">
    <property type="entry name" value="GIP1_N"/>
</dbReference>
<dbReference type="InterPro" id="IPR009060">
    <property type="entry name" value="UBA-like_sf"/>
</dbReference>
<evidence type="ECO:0000313" key="4">
    <source>
        <dbReference type="Proteomes" id="UP001161247"/>
    </source>
</evidence>
<name>A0AAV1C5F9_OLDCO</name>
<feature type="compositionally biased region" description="Polar residues" evidence="1">
    <location>
        <begin position="468"/>
        <end position="494"/>
    </location>
</feature>
<dbReference type="SUPFAM" id="SSF46934">
    <property type="entry name" value="UBA-like"/>
    <property type="match status" value="1"/>
</dbReference>